<dbReference type="AlphaFoldDB" id="A0A9Q1QB18"/>
<comment type="caution">
    <text evidence="1">The sequence shown here is derived from an EMBL/GenBank/DDBJ whole genome shotgun (WGS) entry which is preliminary data.</text>
</comment>
<protein>
    <recommendedName>
        <fullName evidence="3">Reverse transcriptase zinc-binding domain-containing protein</fullName>
    </recommendedName>
</protein>
<reference evidence="1" key="1">
    <citation type="submission" date="2022-04" db="EMBL/GenBank/DDBJ databases">
        <title>Carnegiea gigantea Genome sequencing and assembly v2.</title>
        <authorList>
            <person name="Copetti D."/>
            <person name="Sanderson M.J."/>
            <person name="Burquez A."/>
            <person name="Wojciechowski M.F."/>
        </authorList>
    </citation>
    <scope>NUCLEOTIDE SEQUENCE</scope>
    <source>
        <strain evidence="1">SGP5-SGP5p</strain>
        <tissue evidence="1">Aerial part</tissue>
    </source>
</reference>
<gene>
    <name evidence="1" type="ORF">Cgig2_033629</name>
</gene>
<evidence type="ECO:0000313" key="2">
    <source>
        <dbReference type="Proteomes" id="UP001153076"/>
    </source>
</evidence>
<evidence type="ECO:0008006" key="3">
    <source>
        <dbReference type="Google" id="ProtNLM"/>
    </source>
</evidence>
<dbReference type="EMBL" id="JAKOGI010000435">
    <property type="protein sequence ID" value="KAJ8435089.1"/>
    <property type="molecule type" value="Genomic_DNA"/>
</dbReference>
<accession>A0A9Q1QB18</accession>
<name>A0A9Q1QB18_9CARY</name>
<evidence type="ECO:0000313" key="1">
    <source>
        <dbReference type="EMBL" id="KAJ8435089.1"/>
    </source>
</evidence>
<dbReference type="Proteomes" id="UP001153076">
    <property type="component" value="Unassembled WGS sequence"/>
</dbReference>
<sequence>MSSNLFGNIAHHYGVMSSLRKNTLSPQEIDLVNRFNKKIKRNANGDPVNHDTETTHMDIKTVIDEGQRQWKTDNVHPPPRTSFRIHLQGTTLTWCFRQIIGQKVGNVIGIDQTTANIKRGSYFAILEDITENDIPKDNTKDNPDLEGNIIIGDEAEKFGGQGYYTGTISHEESMRQDAANASSSGIRRMDTSEMDILRAGSQLFLNTIKEFVRRYDPYVLAFMETKVSGNTANDVCHKISFSGAHRVEAQETNAAFLTKLDWGLLLEKDKLWPQVLRTKYCKNQCDIDMFERKTDASNGWHGILENVQNLKAGIRTEVGNGKMTKFWFSRALIDDPRCKGCLTDEEIIVHLVQDCRLVREVWLKLHPPSGSATFFSLPLRLGSFPISKLAIAWGPMDYYLCRDTMVALEMAKQDELWKSGLPSTLSMEVHCHKGY</sequence>
<proteinExistence type="predicted"/>
<keyword evidence="2" id="KW-1185">Reference proteome</keyword>
<organism evidence="1 2">
    <name type="scientific">Carnegiea gigantea</name>
    <dbReference type="NCBI Taxonomy" id="171969"/>
    <lineage>
        <taxon>Eukaryota</taxon>
        <taxon>Viridiplantae</taxon>
        <taxon>Streptophyta</taxon>
        <taxon>Embryophyta</taxon>
        <taxon>Tracheophyta</taxon>
        <taxon>Spermatophyta</taxon>
        <taxon>Magnoliopsida</taxon>
        <taxon>eudicotyledons</taxon>
        <taxon>Gunneridae</taxon>
        <taxon>Pentapetalae</taxon>
        <taxon>Caryophyllales</taxon>
        <taxon>Cactineae</taxon>
        <taxon>Cactaceae</taxon>
        <taxon>Cactoideae</taxon>
        <taxon>Echinocereeae</taxon>
        <taxon>Carnegiea</taxon>
    </lineage>
</organism>